<sequence>MGLLEVTLQEQFFVSHYPGPIRVMGQEKEVQPSSQVLNLEKTWHNMFERVLTSRLLPHNLQDSKPYLPTILPQLAQTLLFLCLNNSLSPSHIHCFLRLLLFMLLLCPISFRDSVLQTATTLLFHSLYHVSSPDFMYTLRVSFSSLPLACRFHRHCFQEFMPLSSISQLPMSWDSSWALSYPRL</sequence>
<organism evidence="1 2">
    <name type="scientific">Sphaerodactylus townsendi</name>
    <dbReference type="NCBI Taxonomy" id="933632"/>
    <lineage>
        <taxon>Eukaryota</taxon>
        <taxon>Metazoa</taxon>
        <taxon>Chordata</taxon>
        <taxon>Craniata</taxon>
        <taxon>Vertebrata</taxon>
        <taxon>Euteleostomi</taxon>
        <taxon>Lepidosauria</taxon>
        <taxon>Squamata</taxon>
        <taxon>Bifurcata</taxon>
        <taxon>Gekkota</taxon>
        <taxon>Sphaerodactylidae</taxon>
        <taxon>Sphaerodactylus</taxon>
    </lineage>
</organism>
<reference evidence="1" key="1">
    <citation type="submission" date="2021-08" db="EMBL/GenBank/DDBJ databases">
        <title>The first chromosome-level gecko genome reveals the dynamic sex chromosomes of Neotropical dwarf geckos (Sphaerodactylidae: Sphaerodactylus).</title>
        <authorList>
            <person name="Pinto B.J."/>
            <person name="Keating S.E."/>
            <person name="Gamble T."/>
        </authorList>
    </citation>
    <scope>NUCLEOTIDE SEQUENCE</scope>
    <source>
        <strain evidence="1">TG3544</strain>
    </source>
</reference>
<dbReference type="Proteomes" id="UP000827872">
    <property type="component" value="Linkage Group LG09"/>
</dbReference>
<accession>A0ACB8FCU2</accession>
<keyword evidence="2" id="KW-1185">Reference proteome</keyword>
<proteinExistence type="predicted"/>
<comment type="caution">
    <text evidence="1">The sequence shown here is derived from an EMBL/GenBank/DDBJ whole genome shotgun (WGS) entry which is preliminary data.</text>
</comment>
<gene>
    <name evidence="1" type="ORF">K3G42_009550</name>
</gene>
<dbReference type="EMBL" id="CM037622">
    <property type="protein sequence ID" value="KAH8003051.1"/>
    <property type="molecule type" value="Genomic_DNA"/>
</dbReference>
<protein>
    <submittedName>
        <fullName evidence="1">Uncharacterized protein</fullName>
    </submittedName>
</protein>
<evidence type="ECO:0000313" key="2">
    <source>
        <dbReference type="Proteomes" id="UP000827872"/>
    </source>
</evidence>
<name>A0ACB8FCU2_9SAUR</name>
<evidence type="ECO:0000313" key="1">
    <source>
        <dbReference type="EMBL" id="KAH8003051.1"/>
    </source>
</evidence>